<comment type="function">
    <text evidence="1">Intake of glucose and galactose.</text>
</comment>
<evidence type="ECO:0000256" key="1">
    <source>
        <dbReference type="ARBA" id="ARBA00003321"/>
    </source>
</evidence>
<feature type="transmembrane region" description="Helical" evidence="8">
    <location>
        <begin position="86"/>
        <end position="107"/>
    </location>
</feature>
<keyword evidence="10" id="KW-1185">Reference proteome</keyword>
<evidence type="ECO:0000256" key="7">
    <source>
        <dbReference type="ARBA" id="ARBA00023136"/>
    </source>
</evidence>
<feature type="transmembrane region" description="Helical" evidence="8">
    <location>
        <begin position="255"/>
        <end position="281"/>
    </location>
</feature>
<feature type="transmembrane region" description="Helical" evidence="8">
    <location>
        <begin position="416"/>
        <end position="435"/>
    </location>
</feature>
<feature type="transmembrane region" description="Helical" evidence="8">
    <location>
        <begin position="149"/>
        <end position="172"/>
    </location>
</feature>
<evidence type="ECO:0000313" key="10">
    <source>
        <dbReference type="Proteomes" id="UP000613030"/>
    </source>
</evidence>
<dbReference type="InterPro" id="IPR036259">
    <property type="entry name" value="MFS_trans_sf"/>
</dbReference>
<feature type="transmembrane region" description="Helical" evidence="8">
    <location>
        <begin position="113"/>
        <end position="137"/>
    </location>
</feature>
<feature type="transmembrane region" description="Helical" evidence="8">
    <location>
        <begin position="293"/>
        <end position="312"/>
    </location>
</feature>
<dbReference type="Pfam" id="PF07690">
    <property type="entry name" value="MFS_1"/>
    <property type="match status" value="1"/>
</dbReference>
<sequence>MNKPAATVQAGSISSRDMYFSILIVGGLFFIFGFVTWINAILIPYFKIACELTNFQSYLVAFAFYISYFVMAIPSSLLLKRTGFKAGMMIGFFTMALGAFIFVPSALTRTYELFLMGLFTIGIGLAILQTAANPYITILGPKERAAQRFSIMGICNKAAGILAPLLLAAVILRATDNDMVAQLPGMTASQKDAALDEFIERVIPPYVIVGIVLVALGFLVRISPLPEINTDESDDSVETNTSRSRVVEIFRFPQLVLGAVAIFFHVGAQVIAVDTIVGYAGSMQLSLSEAKVFPSYTLFAQICGYLLGVTLIPKIITQVRALQCCTMLGVVFTFLIIYTHGHVRVLGHTTDISLWFVVLLGFANSMIWAGLWPLALDGVGRFIKTGAALMIMGLSGNAILPLVYGYYADHYDLRTAYWILLPCYLYLVFYATYGYRLRRWSMSLATTPTTPENASIDS</sequence>
<dbReference type="InterPro" id="IPR011701">
    <property type="entry name" value="MFS"/>
</dbReference>
<keyword evidence="7 8" id="KW-0472">Membrane</keyword>
<dbReference type="RefSeq" id="WP_202011775.1">
    <property type="nucleotide sequence ID" value="NZ_JAERRB010000005.1"/>
</dbReference>
<comment type="caution">
    <text evidence="9">The sequence shown here is derived from an EMBL/GenBank/DDBJ whole genome shotgun (WGS) entry which is preliminary data.</text>
</comment>
<comment type="similarity">
    <text evidence="3">Belongs to the major facilitator superfamily. FHS transporter (TC 2.A.1.7) family.</text>
</comment>
<feature type="transmembrane region" description="Helical" evidence="8">
    <location>
        <begin position="203"/>
        <end position="220"/>
    </location>
</feature>
<evidence type="ECO:0000256" key="4">
    <source>
        <dbReference type="ARBA" id="ARBA00022475"/>
    </source>
</evidence>
<feature type="transmembrane region" description="Helical" evidence="8">
    <location>
        <begin position="20"/>
        <end position="46"/>
    </location>
</feature>
<evidence type="ECO:0000256" key="8">
    <source>
        <dbReference type="SAM" id="Phobius"/>
    </source>
</evidence>
<feature type="transmembrane region" description="Helical" evidence="8">
    <location>
        <begin position="386"/>
        <end position="404"/>
    </location>
</feature>
<dbReference type="Proteomes" id="UP000613030">
    <property type="component" value="Unassembled WGS sequence"/>
</dbReference>
<dbReference type="NCBIfam" id="TIGR01272">
    <property type="entry name" value="gluP"/>
    <property type="match status" value="1"/>
</dbReference>
<dbReference type="PANTHER" id="PTHR43702">
    <property type="entry name" value="L-FUCOSE-PROTON SYMPORTER"/>
    <property type="match status" value="1"/>
</dbReference>
<proteinExistence type="inferred from homology"/>
<dbReference type="EMBL" id="JAERRB010000005">
    <property type="protein sequence ID" value="MBL0742980.1"/>
    <property type="molecule type" value="Genomic_DNA"/>
</dbReference>
<organism evidence="9 10">
    <name type="scientific">Chryseolinea lacunae</name>
    <dbReference type="NCBI Taxonomy" id="2801331"/>
    <lineage>
        <taxon>Bacteria</taxon>
        <taxon>Pseudomonadati</taxon>
        <taxon>Bacteroidota</taxon>
        <taxon>Cytophagia</taxon>
        <taxon>Cytophagales</taxon>
        <taxon>Fulvivirgaceae</taxon>
        <taxon>Chryseolinea</taxon>
    </lineage>
</organism>
<dbReference type="PANTHER" id="PTHR43702:SF12">
    <property type="entry name" value="N-ACETYL GLUCOSAMINE TRANSPORTER NAGP"/>
    <property type="match status" value="1"/>
</dbReference>
<reference evidence="9 10" key="1">
    <citation type="submission" date="2021-01" db="EMBL/GenBank/DDBJ databases">
        <title>Chryseolinea sp. Jin1 Genome sequencing and assembly.</title>
        <authorList>
            <person name="Kim I."/>
        </authorList>
    </citation>
    <scope>NUCLEOTIDE SEQUENCE [LARGE SCALE GENOMIC DNA]</scope>
    <source>
        <strain evidence="9 10">Jin1</strain>
    </source>
</reference>
<dbReference type="InterPro" id="IPR005964">
    <property type="entry name" value="Glc/Gal_transptr_bac"/>
</dbReference>
<feature type="transmembrane region" description="Helical" evidence="8">
    <location>
        <begin position="319"/>
        <end position="340"/>
    </location>
</feature>
<name>A0ABS1KU73_9BACT</name>
<dbReference type="InterPro" id="IPR050375">
    <property type="entry name" value="MFS_TsgA-like"/>
</dbReference>
<dbReference type="SUPFAM" id="SSF103473">
    <property type="entry name" value="MFS general substrate transporter"/>
    <property type="match status" value="1"/>
</dbReference>
<evidence type="ECO:0000313" key="9">
    <source>
        <dbReference type="EMBL" id="MBL0742980.1"/>
    </source>
</evidence>
<keyword evidence="4" id="KW-1003">Cell membrane</keyword>
<evidence type="ECO:0000256" key="3">
    <source>
        <dbReference type="ARBA" id="ARBA00009120"/>
    </source>
</evidence>
<evidence type="ECO:0000256" key="5">
    <source>
        <dbReference type="ARBA" id="ARBA00022692"/>
    </source>
</evidence>
<keyword evidence="5 8" id="KW-0812">Transmembrane</keyword>
<feature type="transmembrane region" description="Helical" evidence="8">
    <location>
        <begin position="352"/>
        <end position="374"/>
    </location>
</feature>
<feature type="transmembrane region" description="Helical" evidence="8">
    <location>
        <begin position="58"/>
        <end position="79"/>
    </location>
</feature>
<accession>A0ABS1KU73</accession>
<evidence type="ECO:0000256" key="6">
    <source>
        <dbReference type="ARBA" id="ARBA00022989"/>
    </source>
</evidence>
<dbReference type="Gene3D" id="1.20.1250.20">
    <property type="entry name" value="MFS general substrate transporter like domains"/>
    <property type="match status" value="2"/>
</dbReference>
<comment type="subcellular location">
    <subcellularLocation>
        <location evidence="2">Cell inner membrane</location>
        <topology evidence="2">Multi-pass membrane protein</topology>
    </subcellularLocation>
</comment>
<keyword evidence="6 8" id="KW-1133">Transmembrane helix</keyword>
<gene>
    <name evidence="9" type="ORF">JI741_17255</name>
</gene>
<dbReference type="CDD" id="cd17394">
    <property type="entry name" value="MFS_FucP_like"/>
    <property type="match status" value="1"/>
</dbReference>
<evidence type="ECO:0000256" key="2">
    <source>
        <dbReference type="ARBA" id="ARBA00004429"/>
    </source>
</evidence>
<protein>
    <submittedName>
        <fullName evidence="9">Sugar MFS transporter</fullName>
    </submittedName>
</protein>